<accession>A0AAN1WFA2</accession>
<keyword evidence="3" id="KW-0830">Ubiquinone</keyword>
<keyword evidence="1" id="KW-0831">Ubiquinone biosynthesis</keyword>
<dbReference type="GO" id="GO:0005737">
    <property type="term" value="C:cytoplasm"/>
    <property type="evidence" value="ECO:0007669"/>
    <property type="project" value="UniProtKB-SubCell"/>
</dbReference>
<feature type="domain" description="SCP2" evidence="2">
    <location>
        <begin position="19"/>
        <end position="111"/>
    </location>
</feature>
<comment type="pathway">
    <text evidence="1">Cofactor biosynthesis; ubiquinone biosynthesis.</text>
</comment>
<comment type="subcellular location">
    <subcellularLocation>
        <location evidence="1">Cytoplasm</location>
    </subcellularLocation>
</comment>
<organism evidence="3 4">
    <name type="scientific">Marinagarivorans cellulosilyticus</name>
    <dbReference type="NCBI Taxonomy" id="2721545"/>
    <lineage>
        <taxon>Bacteria</taxon>
        <taxon>Pseudomonadati</taxon>
        <taxon>Pseudomonadota</taxon>
        <taxon>Gammaproteobacteria</taxon>
        <taxon>Cellvibrionales</taxon>
        <taxon>Cellvibrionaceae</taxon>
        <taxon>Marinagarivorans</taxon>
    </lineage>
</organism>
<dbReference type="Pfam" id="PF02036">
    <property type="entry name" value="SCP2"/>
    <property type="match status" value="1"/>
</dbReference>
<proteinExistence type="inferred from homology"/>
<evidence type="ECO:0000313" key="3">
    <source>
        <dbReference type="EMBL" id="BCD96534.1"/>
    </source>
</evidence>
<evidence type="ECO:0000256" key="1">
    <source>
        <dbReference type="HAMAP-Rule" id="MF_02215"/>
    </source>
</evidence>
<keyword evidence="4" id="KW-1185">Reference proteome</keyword>
<dbReference type="InterPro" id="IPR003033">
    <property type="entry name" value="SCP2_sterol-bd_dom"/>
</dbReference>
<sequence length="206" mass="22547">MNTHPTTATALCQALEAAINKALQHDPATQQRLAQQAGRCVCLLLTQPNVTLSIHFYETTITVSPIAEENADCTLSGKCSGLIQLMSGPKTSLAGSELTLNGQTGFLMELLDITKQLDIDWEGIICQHLGDVAGHSLAQLIRYKGAYFSRLQQRAPHFINTLLTEELQAIPSSPELNAFNNEVDDLHDDVERLQARVNLIINALTQ</sequence>
<dbReference type="SUPFAM" id="SSF55718">
    <property type="entry name" value="SCP-like"/>
    <property type="match status" value="1"/>
</dbReference>
<keyword evidence="1" id="KW-0963">Cytoplasm</keyword>
<dbReference type="PANTHER" id="PTHR38693:SF1">
    <property type="entry name" value="UBIQUINONE BIOSYNTHESIS ACCESSORY FACTOR UBIJ"/>
    <property type="match status" value="1"/>
</dbReference>
<dbReference type="RefSeq" id="WP_236986029.1">
    <property type="nucleotide sequence ID" value="NZ_AP023086.1"/>
</dbReference>
<evidence type="ECO:0000313" key="4">
    <source>
        <dbReference type="Proteomes" id="UP001320119"/>
    </source>
</evidence>
<comment type="function">
    <text evidence="1">Required for ubiquinone (coenzyme Q) biosynthesis. Binds hydrophobic ubiquinone biosynthetic intermediates via its SCP2 domain and is essential for the stability of the Ubi complex. May constitute a docking platform where Ubi enzymes assemble and access their SCP2-bound polyprenyl substrates.</text>
</comment>
<comment type="similarity">
    <text evidence="1">Belongs to the UbiJ family.</text>
</comment>
<evidence type="ECO:0000259" key="2">
    <source>
        <dbReference type="Pfam" id="PF02036"/>
    </source>
</evidence>
<dbReference type="Proteomes" id="UP001320119">
    <property type="component" value="Chromosome"/>
</dbReference>
<dbReference type="HAMAP" id="MF_02215">
    <property type="entry name" value="UbiJ"/>
    <property type="match status" value="1"/>
</dbReference>
<dbReference type="EMBL" id="AP023086">
    <property type="protein sequence ID" value="BCD96534.1"/>
    <property type="molecule type" value="Genomic_DNA"/>
</dbReference>
<dbReference type="GO" id="GO:0006744">
    <property type="term" value="P:ubiquinone biosynthetic process"/>
    <property type="evidence" value="ECO:0007669"/>
    <property type="project" value="UniProtKB-UniRule"/>
</dbReference>
<dbReference type="InterPro" id="IPR036527">
    <property type="entry name" value="SCP2_sterol-bd_dom_sf"/>
</dbReference>
<dbReference type="KEGG" id="marq:MARGE09_P0734"/>
<protein>
    <recommendedName>
        <fullName evidence="1">Ubiquinone biosynthesis accessory factor UbiJ</fullName>
    </recommendedName>
</protein>
<gene>
    <name evidence="1" type="primary">ubiJ</name>
    <name evidence="3" type="ORF">MARGE09_P0734</name>
</gene>
<reference evidence="3 4" key="1">
    <citation type="journal article" date="2022" name="IScience">
        <title>An ultrasensitive nanofiber-based assay for enzymatic hydrolysis and deep-sea microbial degradation of cellulose.</title>
        <authorList>
            <person name="Tsudome M."/>
            <person name="Tachioka M."/>
            <person name="Miyazaki M."/>
            <person name="Uchimura K."/>
            <person name="Tsuda M."/>
            <person name="Takaki Y."/>
            <person name="Deguchi S."/>
        </authorList>
    </citation>
    <scope>NUCLEOTIDE SEQUENCE [LARGE SCALE GENOMIC DNA]</scope>
    <source>
        <strain evidence="3 4">GE09</strain>
    </source>
</reference>
<dbReference type="InterPro" id="IPR038989">
    <property type="entry name" value="UbiJ"/>
</dbReference>
<name>A0AAN1WFA2_9GAMM</name>
<dbReference type="AlphaFoldDB" id="A0AAN1WFA2"/>
<dbReference type="PANTHER" id="PTHR38693">
    <property type="entry name" value="UBIQUINONE BIOSYNTHESIS PROTEIN UBIJ"/>
    <property type="match status" value="1"/>
</dbReference>